<dbReference type="Pfam" id="PF00072">
    <property type="entry name" value="Response_reg"/>
    <property type="match status" value="1"/>
</dbReference>
<dbReference type="AlphaFoldDB" id="A0A1Y4N0V8"/>
<dbReference type="SMART" id="SM00448">
    <property type="entry name" value="REC"/>
    <property type="match status" value="1"/>
</dbReference>
<comment type="caution">
    <text evidence="6">The sequence shown here is derived from an EMBL/GenBank/DDBJ whole genome shotgun (WGS) entry which is preliminary data.</text>
</comment>
<feature type="domain" description="Response regulatory" evidence="4">
    <location>
        <begin position="46"/>
        <end position="167"/>
    </location>
</feature>
<dbReference type="GO" id="GO:0000156">
    <property type="term" value="F:phosphorelay response regulator activity"/>
    <property type="evidence" value="ECO:0007669"/>
    <property type="project" value="InterPro"/>
</dbReference>
<reference evidence="7 9" key="3">
    <citation type="submission" date="2018-08" db="EMBL/GenBank/DDBJ databases">
        <title>A genome reference for cultivated species of the human gut microbiota.</title>
        <authorList>
            <person name="Zou Y."/>
            <person name="Xue W."/>
            <person name="Luo G."/>
        </authorList>
    </citation>
    <scope>NUCLEOTIDE SEQUENCE [LARGE SCALE GENOMIC DNA]</scope>
    <source>
        <strain evidence="7 9">TF05-12AC</strain>
    </source>
</reference>
<dbReference type="EMBL" id="NFKP01000009">
    <property type="protein sequence ID" value="OUP69407.1"/>
    <property type="molecule type" value="Genomic_DNA"/>
</dbReference>
<evidence type="ECO:0000313" key="9">
    <source>
        <dbReference type="Proteomes" id="UP000260828"/>
    </source>
</evidence>
<proteinExistence type="predicted"/>
<keyword evidence="7" id="KW-0238">DNA-binding</keyword>
<dbReference type="PANTHER" id="PTHR37299">
    <property type="entry name" value="TRANSCRIPTIONAL REGULATOR-RELATED"/>
    <property type="match status" value="1"/>
</dbReference>
<evidence type="ECO:0000256" key="3">
    <source>
        <dbReference type="PROSITE-ProRule" id="PRU00169"/>
    </source>
</evidence>
<dbReference type="InterPro" id="IPR011006">
    <property type="entry name" value="CheY-like_superfamily"/>
</dbReference>
<sequence>MIWYNMRSANGFAVCRRRMIASSCRMESQTAGTDSYKKRGGCQLYHIAICDDEPDFVAGIADQIRTLTAQSNIPCRISTYFEPAQLYDALCASQDEIHLVLLDILMGEGDGGMRLAARLREMGNQVSIILVSSSPDFILQGYDVQAIKYLLKPVSSEDLRAAVLYDYRNHYKKRYLGLKIGSTVHSLSLWKIDCFEIKGKQVAVWHQGGVHYYRGKISELEPLLPSEFFRCHQSFIINLDNVVRLVRYRAYLEDGREVPVSQRHFRETQQAFLKNLRARFSIFQNDTAPSAQQPPDTTAKAD</sequence>
<evidence type="ECO:0000313" key="6">
    <source>
        <dbReference type="EMBL" id="OUP69407.1"/>
    </source>
</evidence>
<dbReference type="PROSITE" id="PS50930">
    <property type="entry name" value="HTH_LYTTR"/>
    <property type="match status" value="1"/>
</dbReference>
<dbReference type="Gene3D" id="3.40.50.2300">
    <property type="match status" value="1"/>
</dbReference>
<reference evidence="8" key="1">
    <citation type="submission" date="2017-04" db="EMBL/GenBank/DDBJ databases">
        <title>Function of individual gut microbiota members based on whole genome sequencing of pure cultures obtained from chicken caecum.</title>
        <authorList>
            <person name="Medvecky M."/>
            <person name="Cejkova D."/>
            <person name="Polansky O."/>
            <person name="Karasova D."/>
            <person name="Kubasova T."/>
            <person name="Cizek A."/>
            <person name="Rychlik I."/>
        </authorList>
    </citation>
    <scope>NUCLEOTIDE SEQUENCE [LARGE SCALE GENOMIC DNA]</scope>
    <source>
        <strain evidence="8">An175</strain>
    </source>
</reference>
<evidence type="ECO:0000256" key="1">
    <source>
        <dbReference type="ARBA" id="ARBA00018672"/>
    </source>
</evidence>
<dbReference type="EMBL" id="QVME01000005">
    <property type="protein sequence ID" value="RGE67236.1"/>
    <property type="molecule type" value="Genomic_DNA"/>
</dbReference>
<dbReference type="Pfam" id="PF04397">
    <property type="entry name" value="LytTR"/>
    <property type="match status" value="1"/>
</dbReference>
<dbReference type="Gene3D" id="2.40.50.1020">
    <property type="entry name" value="LytTr DNA-binding domain"/>
    <property type="match status" value="1"/>
</dbReference>
<evidence type="ECO:0000313" key="8">
    <source>
        <dbReference type="Proteomes" id="UP000196386"/>
    </source>
</evidence>
<gene>
    <name evidence="6" type="ORF">B5F11_08620</name>
    <name evidence="7" type="ORF">DXC40_10495</name>
</gene>
<organism evidence="6 8">
    <name type="scientific">Anaerotruncus colihominis</name>
    <dbReference type="NCBI Taxonomy" id="169435"/>
    <lineage>
        <taxon>Bacteria</taxon>
        <taxon>Bacillati</taxon>
        <taxon>Bacillota</taxon>
        <taxon>Clostridia</taxon>
        <taxon>Eubacteriales</taxon>
        <taxon>Oscillospiraceae</taxon>
        <taxon>Anaerotruncus</taxon>
    </lineage>
</organism>
<evidence type="ECO:0000259" key="4">
    <source>
        <dbReference type="PROSITE" id="PS50110"/>
    </source>
</evidence>
<dbReference type="InterPro" id="IPR007492">
    <property type="entry name" value="LytTR_DNA-bd_dom"/>
</dbReference>
<dbReference type="GO" id="GO:0003677">
    <property type="term" value="F:DNA binding"/>
    <property type="evidence" value="ECO:0007669"/>
    <property type="project" value="UniProtKB-KW"/>
</dbReference>
<keyword evidence="3" id="KW-0597">Phosphoprotein</keyword>
<dbReference type="InterPro" id="IPR001789">
    <property type="entry name" value="Sig_transdc_resp-reg_receiver"/>
</dbReference>
<name>A0A1Y4N0V8_9FIRM</name>
<evidence type="ECO:0000256" key="2">
    <source>
        <dbReference type="ARBA" id="ARBA00024867"/>
    </source>
</evidence>
<dbReference type="PROSITE" id="PS50110">
    <property type="entry name" value="RESPONSE_REGULATORY"/>
    <property type="match status" value="1"/>
</dbReference>
<dbReference type="InterPro" id="IPR046947">
    <property type="entry name" value="LytR-like"/>
</dbReference>
<feature type="modified residue" description="4-aspartylphosphate" evidence="3">
    <location>
        <position position="103"/>
    </location>
</feature>
<dbReference type="SUPFAM" id="SSF52172">
    <property type="entry name" value="CheY-like"/>
    <property type="match status" value="1"/>
</dbReference>
<evidence type="ECO:0000313" key="7">
    <source>
        <dbReference type="EMBL" id="RGE67236.1"/>
    </source>
</evidence>
<dbReference type="Proteomes" id="UP000196386">
    <property type="component" value="Unassembled WGS sequence"/>
</dbReference>
<reference evidence="6" key="2">
    <citation type="journal article" date="2018" name="BMC Genomics">
        <title>Whole genome sequencing and function prediction of 133 gut anaerobes isolated from chicken caecum in pure cultures.</title>
        <authorList>
            <person name="Medvecky M."/>
            <person name="Cejkova D."/>
            <person name="Polansky O."/>
            <person name="Karasova D."/>
            <person name="Kubasova T."/>
            <person name="Cizek A."/>
            <person name="Rychlik I."/>
        </authorList>
    </citation>
    <scope>NUCLEOTIDE SEQUENCE</scope>
    <source>
        <strain evidence="6">An175</strain>
    </source>
</reference>
<dbReference type="PANTHER" id="PTHR37299:SF1">
    <property type="entry name" value="STAGE 0 SPORULATION PROTEIN A HOMOLOG"/>
    <property type="match status" value="1"/>
</dbReference>
<feature type="domain" description="HTH LytTR-type" evidence="5">
    <location>
        <begin position="176"/>
        <end position="274"/>
    </location>
</feature>
<accession>A0A1Y4N0V8</accession>
<dbReference type="SMART" id="SM00850">
    <property type="entry name" value="LytTR"/>
    <property type="match status" value="1"/>
</dbReference>
<comment type="function">
    <text evidence="2">May play the central regulatory role in sporulation. It may be an element of the effector pathway responsible for the activation of sporulation genes in response to nutritional stress. Spo0A may act in concert with spo0H (a sigma factor) to control the expression of some genes that are critical to the sporulation process.</text>
</comment>
<dbReference type="Proteomes" id="UP000260828">
    <property type="component" value="Unassembled WGS sequence"/>
</dbReference>
<protein>
    <recommendedName>
        <fullName evidence="1">Stage 0 sporulation protein A homolog</fullName>
    </recommendedName>
</protein>
<evidence type="ECO:0000259" key="5">
    <source>
        <dbReference type="PROSITE" id="PS50930"/>
    </source>
</evidence>